<dbReference type="AlphaFoldDB" id="A0A1C6YWY0"/>
<proteinExistence type="predicted"/>
<sequence length="79" mass="8793">MGKIFDKSTGKEICSLSKKSLAKWTEFLGKIGKLSFIGDIVIFHNLLTNEAKERCENGDFGMCGVLKILDNKQSNPNEI</sequence>
<evidence type="ECO:0000313" key="1">
    <source>
        <dbReference type="EMBL" id="SCM51378.1"/>
    </source>
</evidence>
<dbReference type="EMBL" id="FMIQ01000010">
    <property type="protein sequence ID" value="SCM51378.1"/>
    <property type="molecule type" value="Genomic_DNA"/>
</dbReference>
<evidence type="ECO:0000313" key="2">
    <source>
        <dbReference type="Proteomes" id="UP000094844"/>
    </source>
</evidence>
<reference evidence="1 2" key="1">
    <citation type="submission" date="2016-09" db="EMBL/GenBank/DDBJ databases">
        <authorList>
            <person name="Capua I."/>
            <person name="De Benedictis P."/>
            <person name="Joannis T."/>
            <person name="Lombin L.H."/>
            <person name="Cattoli G."/>
        </authorList>
    </citation>
    <scope>NUCLEOTIDE SEQUENCE [LARGE SCALE GENOMIC DNA]</scope>
    <source>
        <strain evidence="1 2">GB001</strain>
    </source>
</reference>
<protein>
    <submittedName>
        <fullName evidence="1">Uncharacterized protein</fullName>
    </submittedName>
</protein>
<name>A0A1C6YWY0_HAFAL</name>
<accession>A0A1C6YWY0</accession>
<gene>
    <name evidence="1" type="ORF">BN1044_00840</name>
</gene>
<organism evidence="1 2">
    <name type="scientific">Hafnia alvei</name>
    <dbReference type="NCBI Taxonomy" id="569"/>
    <lineage>
        <taxon>Bacteria</taxon>
        <taxon>Pseudomonadati</taxon>
        <taxon>Pseudomonadota</taxon>
        <taxon>Gammaproteobacteria</taxon>
        <taxon>Enterobacterales</taxon>
        <taxon>Hafniaceae</taxon>
        <taxon>Hafnia</taxon>
    </lineage>
</organism>
<dbReference type="RefSeq" id="WP_072307676.1">
    <property type="nucleotide sequence ID" value="NZ_FMIQ01000010.1"/>
</dbReference>
<dbReference type="Proteomes" id="UP000094844">
    <property type="component" value="Unassembled WGS sequence"/>
</dbReference>